<dbReference type="AlphaFoldDB" id="A0A915DER3"/>
<dbReference type="Proteomes" id="UP000887574">
    <property type="component" value="Unplaced"/>
</dbReference>
<feature type="compositionally biased region" description="Polar residues" evidence="1">
    <location>
        <begin position="55"/>
        <end position="68"/>
    </location>
</feature>
<dbReference type="GO" id="GO:0000932">
    <property type="term" value="C:P-body"/>
    <property type="evidence" value="ECO:0007669"/>
    <property type="project" value="TreeGrafter"/>
</dbReference>
<evidence type="ECO:0000313" key="2">
    <source>
        <dbReference type="Proteomes" id="UP000887574"/>
    </source>
</evidence>
<protein>
    <submittedName>
        <fullName evidence="3">Uncharacterized protein</fullName>
    </submittedName>
</protein>
<dbReference type="Gene3D" id="2.30.30.100">
    <property type="match status" value="1"/>
</dbReference>
<dbReference type="PANTHER" id="PTHR13612">
    <property type="entry name" value="ENHANCER OF MRNA-DECAPPING PROTEIN 3"/>
    <property type="match status" value="1"/>
</dbReference>
<dbReference type="PANTHER" id="PTHR13612:SF0">
    <property type="entry name" value="ENHANCER OF MRNA-DECAPPING PROTEIN 3"/>
    <property type="match status" value="1"/>
</dbReference>
<dbReference type="GO" id="GO:0033962">
    <property type="term" value="P:P-body assembly"/>
    <property type="evidence" value="ECO:0007669"/>
    <property type="project" value="TreeGrafter"/>
</dbReference>
<sequence length="258" mass="28205">MPPKNNVTSSDDSLREVATLLSPNKIQKKPSVENDKPSSSPAKSLSKKDAIVNHPSCSFENSDSGANRNSKKGSKFTSEKQLDSTPVHGRRIDVGELLKSSLQAKDNPVVEITAKIMYTHDDSHEFCGCLISIDCEEEGYLQGEVISVDSSQRTITLGKPLKDGCPMGVDSLVVLPTSIRELKILKMPPKKNLNSSDDSQKGVAETSSTRTQKGQVWEVQRVSAFQLNLLLGKILQWIARLALLKKNFLVLMGIEEGG</sequence>
<proteinExistence type="predicted"/>
<dbReference type="GO" id="GO:0031087">
    <property type="term" value="P:deadenylation-independent decapping of nuclear-transcribed mRNA"/>
    <property type="evidence" value="ECO:0007669"/>
    <property type="project" value="TreeGrafter"/>
</dbReference>
<feature type="region of interest" description="Disordered" evidence="1">
    <location>
        <begin position="190"/>
        <end position="209"/>
    </location>
</feature>
<evidence type="ECO:0000313" key="3">
    <source>
        <dbReference type="WBParaSite" id="jg19138"/>
    </source>
</evidence>
<dbReference type="WBParaSite" id="jg19138">
    <property type="protein sequence ID" value="jg19138"/>
    <property type="gene ID" value="jg19138"/>
</dbReference>
<keyword evidence="2" id="KW-1185">Reference proteome</keyword>
<dbReference type="GO" id="GO:0003729">
    <property type="term" value="F:mRNA binding"/>
    <property type="evidence" value="ECO:0007669"/>
    <property type="project" value="TreeGrafter"/>
</dbReference>
<reference evidence="3" key="1">
    <citation type="submission" date="2022-11" db="UniProtKB">
        <authorList>
            <consortium name="WormBaseParasite"/>
        </authorList>
    </citation>
    <scope>IDENTIFICATION</scope>
</reference>
<feature type="region of interest" description="Disordered" evidence="1">
    <location>
        <begin position="21"/>
        <end position="88"/>
    </location>
</feature>
<evidence type="ECO:0000256" key="1">
    <source>
        <dbReference type="SAM" id="MobiDB-lite"/>
    </source>
</evidence>
<name>A0A915DER3_9BILA</name>
<organism evidence="2 3">
    <name type="scientific">Ditylenchus dipsaci</name>
    <dbReference type="NCBI Taxonomy" id="166011"/>
    <lineage>
        <taxon>Eukaryota</taxon>
        <taxon>Metazoa</taxon>
        <taxon>Ecdysozoa</taxon>
        <taxon>Nematoda</taxon>
        <taxon>Chromadorea</taxon>
        <taxon>Rhabditida</taxon>
        <taxon>Tylenchina</taxon>
        <taxon>Tylenchomorpha</taxon>
        <taxon>Sphaerularioidea</taxon>
        <taxon>Anguinidae</taxon>
        <taxon>Anguininae</taxon>
        <taxon>Ditylenchus</taxon>
    </lineage>
</organism>
<accession>A0A915DER3</accession>